<evidence type="ECO:0000313" key="3">
    <source>
        <dbReference type="Proteomes" id="UP000075321"/>
    </source>
</evidence>
<comment type="caution">
    <text evidence="2">The sequence shown here is derived from an EMBL/GenBank/DDBJ whole genome shotgun (WGS) entry which is preliminary data.</text>
</comment>
<feature type="transmembrane region" description="Helical" evidence="1">
    <location>
        <begin position="21"/>
        <end position="42"/>
    </location>
</feature>
<keyword evidence="3" id="KW-1185">Reference proteome</keyword>
<accession>A0A151AB52</accession>
<reference evidence="2 3" key="1">
    <citation type="submission" date="2016-02" db="EMBL/GenBank/DDBJ databases">
        <title>Genome sequence of Halalkalicoccus paucihalophilus DSM 24557.</title>
        <authorList>
            <person name="Poehlein A."/>
            <person name="Daniel R."/>
        </authorList>
    </citation>
    <scope>NUCLEOTIDE SEQUENCE [LARGE SCALE GENOMIC DNA]</scope>
    <source>
        <strain evidence="2 3">DSM 24557</strain>
    </source>
</reference>
<evidence type="ECO:0000256" key="1">
    <source>
        <dbReference type="SAM" id="Phobius"/>
    </source>
</evidence>
<dbReference type="Proteomes" id="UP000075321">
    <property type="component" value="Unassembled WGS sequence"/>
</dbReference>
<organism evidence="2 3">
    <name type="scientific">Halalkalicoccus paucihalophilus</name>
    <dbReference type="NCBI Taxonomy" id="1008153"/>
    <lineage>
        <taxon>Archaea</taxon>
        <taxon>Methanobacteriati</taxon>
        <taxon>Methanobacteriota</taxon>
        <taxon>Stenosarchaea group</taxon>
        <taxon>Halobacteria</taxon>
        <taxon>Halobacteriales</taxon>
        <taxon>Halococcaceae</taxon>
        <taxon>Halalkalicoccus</taxon>
    </lineage>
</organism>
<keyword evidence="1" id="KW-1133">Transmembrane helix</keyword>
<keyword evidence="1" id="KW-0472">Membrane</keyword>
<dbReference type="AlphaFoldDB" id="A0A151AB52"/>
<dbReference type="EMBL" id="LTAZ01000012">
    <property type="protein sequence ID" value="KYH24865.1"/>
    <property type="molecule type" value="Genomic_DNA"/>
</dbReference>
<evidence type="ECO:0000313" key="2">
    <source>
        <dbReference type="EMBL" id="KYH24865.1"/>
    </source>
</evidence>
<proteinExistence type="predicted"/>
<sequence length="46" mass="5452">MGGISKQSKGSVYVVTPYNRLLTAGFLYILYEYSELFFYFLYSFFK</sequence>
<gene>
    <name evidence="2" type="ORF">HAPAU_32420</name>
</gene>
<protein>
    <submittedName>
        <fullName evidence="2">Uncharacterized protein</fullName>
    </submittedName>
</protein>
<keyword evidence="1" id="KW-0812">Transmembrane</keyword>
<name>A0A151AB52_9EURY</name>